<accession>A0A3E2T782</accession>
<protein>
    <submittedName>
        <fullName evidence="1">Uncharacterized protein</fullName>
    </submittedName>
</protein>
<gene>
    <name evidence="1" type="ORF">DWZ89_11200</name>
</gene>
<comment type="caution">
    <text evidence="1">The sequence shown here is derived from an EMBL/GenBank/DDBJ whole genome shotgun (WGS) entry which is preliminary data.</text>
</comment>
<proteinExistence type="predicted"/>
<dbReference type="EMBL" id="QVEQ01000011">
    <property type="protein sequence ID" value="RGB70119.1"/>
    <property type="molecule type" value="Genomic_DNA"/>
</dbReference>
<evidence type="ECO:0000313" key="2">
    <source>
        <dbReference type="Proteomes" id="UP000261140"/>
    </source>
</evidence>
<sequence length="126" mass="13800">MKQKGIWLRNGWRLHHLNAAELALALLVREKPLTAQQLSAALTEKETRLDRKQLGKILAKLERAGAVETAAGKYICQNETILHYPTTYSESQLLDIIGMTQNTVNGQAVFSGVPPMSISSRGSSGV</sequence>
<dbReference type="RefSeq" id="WP_117506026.1">
    <property type="nucleotide sequence ID" value="NZ_QVEQ01000011.1"/>
</dbReference>
<organism evidence="1 2">
    <name type="scientific">Faecalibacterium prausnitzii</name>
    <dbReference type="NCBI Taxonomy" id="853"/>
    <lineage>
        <taxon>Bacteria</taxon>
        <taxon>Bacillati</taxon>
        <taxon>Bacillota</taxon>
        <taxon>Clostridia</taxon>
        <taxon>Eubacteriales</taxon>
        <taxon>Oscillospiraceae</taxon>
        <taxon>Faecalibacterium</taxon>
    </lineage>
</organism>
<reference evidence="1 2" key="1">
    <citation type="submission" date="2018-08" db="EMBL/GenBank/DDBJ databases">
        <title>A genome reference for cultivated species of the human gut microbiota.</title>
        <authorList>
            <person name="Zou Y."/>
            <person name="Xue W."/>
            <person name="Luo G."/>
        </authorList>
    </citation>
    <scope>NUCLEOTIDE SEQUENCE [LARGE SCALE GENOMIC DNA]</scope>
    <source>
        <strain evidence="1 2">AF36-11AT</strain>
    </source>
</reference>
<dbReference type="AlphaFoldDB" id="A0A3E2T782"/>
<dbReference type="Proteomes" id="UP000261140">
    <property type="component" value="Unassembled WGS sequence"/>
</dbReference>
<evidence type="ECO:0000313" key="1">
    <source>
        <dbReference type="EMBL" id="RGB70119.1"/>
    </source>
</evidence>
<name>A0A3E2T782_9FIRM</name>